<proteinExistence type="predicted"/>
<feature type="non-terminal residue" evidence="1">
    <location>
        <position position="33"/>
    </location>
</feature>
<name>A0A382PRP1_9ZZZZ</name>
<protein>
    <submittedName>
        <fullName evidence="1">Uncharacterized protein</fullName>
    </submittedName>
</protein>
<dbReference type="EMBL" id="UINC01109327">
    <property type="protein sequence ID" value="SVC76073.1"/>
    <property type="molecule type" value="Genomic_DNA"/>
</dbReference>
<evidence type="ECO:0000313" key="1">
    <source>
        <dbReference type="EMBL" id="SVC76073.1"/>
    </source>
</evidence>
<accession>A0A382PRP1</accession>
<reference evidence="1" key="1">
    <citation type="submission" date="2018-05" db="EMBL/GenBank/DDBJ databases">
        <authorList>
            <person name="Lanie J.A."/>
            <person name="Ng W.-L."/>
            <person name="Kazmierczak K.M."/>
            <person name="Andrzejewski T.M."/>
            <person name="Davidsen T.M."/>
            <person name="Wayne K.J."/>
            <person name="Tettelin H."/>
            <person name="Glass J.I."/>
            <person name="Rusch D."/>
            <person name="Podicherti R."/>
            <person name="Tsui H.-C.T."/>
            <person name="Winkler M.E."/>
        </authorList>
    </citation>
    <scope>NUCLEOTIDE SEQUENCE</scope>
</reference>
<organism evidence="1">
    <name type="scientific">marine metagenome</name>
    <dbReference type="NCBI Taxonomy" id="408172"/>
    <lineage>
        <taxon>unclassified sequences</taxon>
        <taxon>metagenomes</taxon>
        <taxon>ecological metagenomes</taxon>
    </lineage>
</organism>
<gene>
    <name evidence="1" type="ORF">METZ01_LOCUS328927</name>
</gene>
<dbReference type="AlphaFoldDB" id="A0A382PRP1"/>
<sequence>MQYKVQTAEDEYDKYTSVGNLGLTITNYGILGN</sequence>